<dbReference type="CDD" id="cd01085">
    <property type="entry name" value="APP"/>
    <property type="match status" value="1"/>
</dbReference>
<dbReference type="Pfam" id="PF01321">
    <property type="entry name" value="Creatinase_N"/>
    <property type="match status" value="1"/>
</dbReference>
<dbReference type="InterPro" id="IPR050422">
    <property type="entry name" value="X-Pro_aminopeptidase_P"/>
</dbReference>
<keyword evidence="7" id="KW-0378">Hydrolase</keyword>
<comment type="cofactor">
    <cofactor evidence="1">
        <name>Mn(2+)</name>
        <dbReference type="ChEBI" id="CHEBI:29035"/>
    </cofactor>
</comment>
<feature type="compositionally biased region" description="Polar residues" evidence="9">
    <location>
        <begin position="806"/>
        <end position="815"/>
    </location>
</feature>
<dbReference type="EMBL" id="SPOI01000043">
    <property type="protein sequence ID" value="TIB39012.1"/>
    <property type="molecule type" value="Genomic_DNA"/>
</dbReference>
<feature type="domain" description="Peptidase M24 C-terminal" evidence="12">
    <location>
        <begin position="541"/>
        <end position="589"/>
    </location>
</feature>
<dbReference type="InterPro" id="IPR036005">
    <property type="entry name" value="Creatinase/aminopeptidase-like"/>
</dbReference>
<evidence type="ECO:0000259" key="12">
    <source>
        <dbReference type="Pfam" id="PF16188"/>
    </source>
</evidence>
<keyword evidence="8" id="KW-0464">Manganese</keyword>
<dbReference type="Gene3D" id="2.30.29.30">
    <property type="entry name" value="Pleckstrin-homology domain (PH domain)/Phosphotyrosine-binding domain (PTB)"/>
    <property type="match status" value="1"/>
</dbReference>
<evidence type="ECO:0000256" key="2">
    <source>
        <dbReference type="ARBA" id="ARBA00004496"/>
    </source>
</evidence>
<dbReference type="InterPro" id="IPR032416">
    <property type="entry name" value="Peptidase_M24_C"/>
</dbReference>
<reference evidence="13 14" key="1">
    <citation type="submission" date="2019-03" db="EMBL/GenBank/DDBJ databases">
        <title>Sequencing 23 genomes of Wallemia ichthyophaga.</title>
        <authorList>
            <person name="Gostincar C."/>
        </authorList>
    </citation>
    <scope>NUCLEOTIDE SEQUENCE [LARGE SCALE GENOMIC DNA]</scope>
    <source>
        <strain evidence="13 14">EXF-6200</strain>
    </source>
</reference>
<dbReference type="InterPro" id="IPR011993">
    <property type="entry name" value="PH-like_dom_sf"/>
</dbReference>
<evidence type="ECO:0000256" key="1">
    <source>
        <dbReference type="ARBA" id="ARBA00001936"/>
    </source>
</evidence>
<dbReference type="Proteomes" id="UP000310689">
    <property type="component" value="Unassembled WGS sequence"/>
</dbReference>
<feature type="compositionally biased region" description="Low complexity" evidence="9">
    <location>
        <begin position="781"/>
        <end position="798"/>
    </location>
</feature>
<dbReference type="AlphaFoldDB" id="A0A4T0JBA3"/>
<dbReference type="GO" id="GO:0005737">
    <property type="term" value="C:cytoplasm"/>
    <property type="evidence" value="ECO:0007669"/>
    <property type="project" value="UniProtKB-SubCell"/>
</dbReference>
<feature type="region of interest" description="Disordered" evidence="9">
    <location>
        <begin position="835"/>
        <end position="970"/>
    </location>
</feature>
<dbReference type="Gene3D" id="3.40.350.10">
    <property type="entry name" value="Creatinase/prolidase N-terminal domain"/>
    <property type="match status" value="2"/>
</dbReference>
<proteinExistence type="inferred from homology"/>
<evidence type="ECO:0000256" key="3">
    <source>
        <dbReference type="ARBA" id="ARBA00008766"/>
    </source>
</evidence>
<feature type="compositionally biased region" description="Low complexity" evidence="9">
    <location>
        <begin position="841"/>
        <end position="875"/>
    </location>
</feature>
<dbReference type="GO" id="GO:0000290">
    <property type="term" value="P:deadenylation-dependent decapping of nuclear-transcribed mRNA"/>
    <property type="evidence" value="ECO:0007669"/>
    <property type="project" value="InterPro"/>
</dbReference>
<comment type="similarity">
    <text evidence="4">Belongs to the DCP1 family.</text>
</comment>
<dbReference type="Pfam" id="PF06058">
    <property type="entry name" value="DCP1"/>
    <property type="match status" value="1"/>
</dbReference>
<keyword evidence="6" id="KW-0479">Metal-binding</keyword>
<comment type="subcellular location">
    <subcellularLocation>
        <location evidence="2">Cytoplasm</location>
    </subcellularLocation>
</comment>
<feature type="region of interest" description="Disordered" evidence="9">
    <location>
        <begin position="749"/>
        <end position="816"/>
    </location>
</feature>
<dbReference type="InterPro" id="IPR029149">
    <property type="entry name" value="Creatin/AminoP/Spt16_N"/>
</dbReference>
<dbReference type="GO" id="GO:0008047">
    <property type="term" value="F:enzyme activator activity"/>
    <property type="evidence" value="ECO:0007669"/>
    <property type="project" value="InterPro"/>
</dbReference>
<dbReference type="InterPro" id="IPR000994">
    <property type="entry name" value="Pept_M24"/>
</dbReference>
<organism evidence="13 14">
    <name type="scientific">Wallemia ichthyophaga</name>
    <dbReference type="NCBI Taxonomy" id="245174"/>
    <lineage>
        <taxon>Eukaryota</taxon>
        <taxon>Fungi</taxon>
        <taxon>Dikarya</taxon>
        <taxon>Basidiomycota</taxon>
        <taxon>Wallemiomycotina</taxon>
        <taxon>Wallemiomycetes</taxon>
        <taxon>Wallemiales</taxon>
        <taxon>Wallemiaceae</taxon>
        <taxon>Wallemia</taxon>
    </lineage>
</organism>
<evidence type="ECO:0000259" key="10">
    <source>
        <dbReference type="Pfam" id="PF00557"/>
    </source>
</evidence>
<dbReference type="PANTHER" id="PTHR43763">
    <property type="entry name" value="XAA-PRO AMINOPEPTIDASE 1"/>
    <property type="match status" value="1"/>
</dbReference>
<dbReference type="InterPro" id="IPR000587">
    <property type="entry name" value="Creatinase_N"/>
</dbReference>
<dbReference type="Pfam" id="PF16189">
    <property type="entry name" value="Creatinase_N_2"/>
    <property type="match status" value="1"/>
</dbReference>
<evidence type="ECO:0000256" key="9">
    <source>
        <dbReference type="SAM" id="MobiDB-lite"/>
    </source>
</evidence>
<name>A0A4T0JBA3_WALIC</name>
<feature type="region of interest" description="Disordered" evidence="9">
    <location>
        <begin position="982"/>
        <end position="1080"/>
    </location>
</feature>
<dbReference type="SUPFAM" id="SSF53092">
    <property type="entry name" value="Creatinase/prolidase N-terminal domain"/>
    <property type="match status" value="1"/>
</dbReference>
<dbReference type="PANTHER" id="PTHR43763:SF6">
    <property type="entry name" value="XAA-PRO AMINOPEPTIDASE 1"/>
    <property type="match status" value="1"/>
</dbReference>
<dbReference type="Gene3D" id="3.90.230.10">
    <property type="entry name" value="Creatinase/methionine aminopeptidase superfamily"/>
    <property type="match status" value="1"/>
</dbReference>
<sequence length="1232" mass="136238">MINRVQQLRRNLTQQNIHAFFVPSEDAHSSEYIADADKRREWISNFSGSAGDALITEKEALLTTDGRYHLQATQQLDSSTYKLLKAGVPGVPAWYDYLMQHYTPPFRIGVDPKLVAFSQVCKIQDKLKAKPGFDLVAVGSNPIDEIAELPGYPNSEVYVQPLTYAGRSVSDKLNDLRGYLNKENAHAFIVTTLDETAWLLNLRGSDIVYNPLFFSYAIVTANACTLYVDSGRMTQEAIDQMRSAAVELKPYADFYPSLPPLSCDAEDAQRKVLVSDKANWEVVRAVREEHVRVARSPVGEAKAVKNQVELQGARAAHARDGVALTQYFAWLEEGLHDGHTVKEHDAALVLEQYRSSLDLFRGLSFNTISATGANGAVIHYSPSETDSAVIDVEKVYLCDSGAQFLDGTTDVTRTYFFGRTNPGEKLKRAFTRVLQGHIALASAVIPNDKVPGAFIDAIARMPLWREGLEYMHGTGHGIGSHLGAHEGPHSISPRFNDTTLKQGYLVSNEPGYYEAGTFGIRTEAILAIVPYKAPNSTDETQFAGFETLTLCPIGTNLIEVELLSQGEKEWLNEYHERCLKTLKPELEKRGDERAIKTMDASQKRAFNLRVLKQHDEAVEDILDGTSYAVLYSFVEGVGWRKEMVEGSMFIFTRSVMPRYGLFILNRSGPDNFITLFTGTDDLQLTGDYIIFRPADEDAIWGVWVFDATHRPRISKCIEKIERLAAKEKSSTKPKQDSLVDPAIASISHSPASAQDKGNHENIEQQPGQPLSVDDLFGNFDSPALSAANAAPAPSTLPSVSHKWGKLQQSQPTPSQYEDVKVDGTQQLLSFLGLPPTATVDGSNGVSVSSVPSVPNMSSMPNMQQQQQQQHSQQPQYVLHSTNNQPPPQMGMYGQTLPPLSPFSPAVHPSHTPHTTHSTHTPPLSIPIDARVPQQPAHMHTPHIQPSVPPTPLPFSAVTPSATPSEPRHPIVLNDELESLKKLTFEEKGGEFEAEREKERERKGEKERETEKEEKQKQQSSQADTTAPRNHQFNRNFPPLGISPPTAPRAERERQQKMMEMQQQQNDDLKPSPGLFNPGIRTQVRTVPKTRKPSAIGGMGIIQRPSVIESHGSGEAGNIGKVGQAQVPQVPQLQQMQQLPPSPQMPQVSQAPQQPQVQPPQHIQHLYAQPSPHTQPPQHTPEVARISPQVGLDVMTPTLTLLRHPSGHKLDERGFKQALASLILVCAIGLLNP</sequence>
<evidence type="ECO:0000256" key="4">
    <source>
        <dbReference type="ARBA" id="ARBA00008778"/>
    </source>
</evidence>
<evidence type="ECO:0000256" key="8">
    <source>
        <dbReference type="ARBA" id="ARBA00023211"/>
    </source>
</evidence>
<evidence type="ECO:0000256" key="5">
    <source>
        <dbReference type="ARBA" id="ARBA00022490"/>
    </source>
</evidence>
<feature type="domain" description="Peptidase M24" evidence="10">
    <location>
        <begin position="313"/>
        <end position="528"/>
    </location>
</feature>
<feature type="compositionally biased region" description="Polar residues" evidence="9">
    <location>
        <begin position="1017"/>
        <end position="1034"/>
    </location>
</feature>
<dbReference type="SUPFAM" id="SSF50729">
    <property type="entry name" value="PH domain-like"/>
    <property type="match status" value="1"/>
</dbReference>
<dbReference type="InterPro" id="IPR033740">
    <property type="entry name" value="Pept_M24B"/>
</dbReference>
<comment type="caution">
    <text evidence="13">The sequence shown here is derived from an EMBL/GenBank/DDBJ whole genome shotgun (WGS) entry which is preliminary data.</text>
</comment>
<gene>
    <name evidence="13" type="ORF">E3P86_01323</name>
</gene>
<feature type="compositionally biased region" description="Low complexity" evidence="9">
    <location>
        <begin position="907"/>
        <end position="922"/>
    </location>
</feature>
<dbReference type="Pfam" id="PF16188">
    <property type="entry name" value="Peptidase_M24_C"/>
    <property type="match status" value="1"/>
</dbReference>
<dbReference type="InterPro" id="IPR010334">
    <property type="entry name" value="Dcp1"/>
</dbReference>
<feature type="domain" description="Creatinase N-terminal" evidence="11">
    <location>
        <begin position="4"/>
        <end position="128"/>
    </location>
</feature>
<dbReference type="Pfam" id="PF00557">
    <property type="entry name" value="Peptidase_M24"/>
    <property type="match status" value="1"/>
</dbReference>
<accession>A0A4T0JBA3</accession>
<dbReference type="CDD" id="cd13182">
    <property type="entry name" value="EVH1-like_Dcp1"/>
    <property type="match status" value="1"/>
</dbReference>
<dbReference type="FunFam" id="3.40.350.10:FF:000003">
    <property type="entry name" value="Xaa-pro aminopeptidase P"/>
    <property type="match status" value="1"/>
</dbReference>
<dbReference type="GO" id="GO:0046872">
    <property type="term" value="F:metal ion binding"/>
    <property type="evidence" value="ECO:0007669"/>
    <property type="project" value="UniProtKB-KW"/>
</dbReference>
<dbReference type="FunFam" id="3.90.230.10:FF:000007">
    <property type="entry name" value="Xaa-Pro aminopeptidase P"/>
    <property type="match status" value="1"/>
</dbReference>
<dbReference type="SUPFAM" id="SSF55920">
    <property type="entry name" value="Creatinase/aminopeptidase"/>
    <property type="match status" value="1"/>
</dbReference>
<evidence type="ECO:0000313" key="13">
    <source>
        <dbReference type="EMBL" id="TIB39012.1"/>
    </source>
</evidence>
<protein>
    <recommendedName>
        <fullName evidence="15">Xaa-Pro aminopeptidase P</fullName>
    </recommendedName>
</protein>
<evidence type="ECO:0000256" key="7">
    <source>
        <dbReference type="ARBA" id="ARBA00022801"/>
    </source>
</evidence>
<keyword evidence="5" id="KW-0963">Cytoplasm</keyword>
<evidence type="ECO:0000259" key="11">
    <source>
        <dbReference type="Pfam" id="PF01321"/>
    </source>
</evidence>
<evidence type="ECO:0000313" key="14">
    <source>
        <dbReference type="Proteomes" id="UP000310689"/>
    </source>
</evidence>
<evidence type="ECO:0008006" key="15">
    <source>
        <dbReference type="Google" id="ProtNLM"/>
    </source>
</evidence>
<feature type="region of interest" description="Disordered" evidence="9">
    <location>
        <begin position="1131"/>
        <end position="1160"/>
    </location>
</feature>
<evidence type="ECO:0000256" key="6">
    <source>
        <dbReference type="ARBA" id="ARBA00022723"/>
    </source>
</evidence>
<feature type="compositionally biased region" description="Basic and acidic residues" evidence="9">
    <location>
        <begin position="982"/>
        <end position="1016"/>
    </location>
</feature>
<dbReference type="GO" id="GO:0070006">
    <property type="term" value="F:metalloaminopeptidase activity"/>
    <property type="evidence" value="ECO:0007669"/>
    <property type="project" value="InterPro"/>
</dbReference>
<comment type="similarity">
    <text evidence="3">Belongs to the peptidase M24B family.</text>
</comment>